<dbReference type="InterPro" id="IPR020631">
    <property type="entry name" value="THF_DH/CycHdrlase_NAD-bd_dom"/>
</dbReference>
<dbReference type="Pfam" id="PF02882">
    <property type="entry name" value="THF_DHG_CYH_C"/>
    <property type="match status" value="1"/>
</dbReference>
<organism evidence="5 6">
    <name type="scientific">Cronobacter sakazakii</name>
    <name type="common">Enterobacter sakazakii</name>
    <dbReference type="NCBI Taxonomy" id="28141"/>
    <lineage>
        <taxon>Bacteria</taxon>
        <taxon>Pseudomonadati</taxon>
        <taxon>Pseudomonadota</taxon>
        <taxon>Gammaproteobacteria</taxon>
        <taxon>Enterobacterales</taxon>
        <taxon>Enterobacteriaceae</taxon>
        <taxon>Cronobacter</taxon>
    </lineage>
</organism>
<keyword evidence="2 5" id="KW-0378">Hydrolase</keyword>
<proteinExistence type="predicted"/>
<evidence type="ECO:0000313" key="6">
    <source>
        <dbReference type="Proteomes" id="UP000244856"/>
    </source>
</evidence>
<feature type="non-terminal residue" evidence="5">
    <location>
        <position position="1"/>
    </location>
</feature>
<dbReference type="SUPFAM" id="SSF51735">
    <property type="entry name" value="NAD(P)-binding Rossmann-fold domains"/>
    <property type="match status" value="1"/>
</dbReference>
<dbReference type="EMBL" id="NCTU01000146">
    <property type="protein sequence ID" value="PUV99666.1"/>
    <property type="molecule type" value="Genomic_DNA"/>
</dbReference>
<dbReference type="GO" id="GO:0005829">
    <property type="term" value="C:cytosol"/>
    <property type="evidence" value="ECO:0007669"/>
    <property type="project" value="TreeGrafter"/>
</dbReference>
<feature type="domain" description="Tetrahydrofolate dehydrogenase/cyclohydrolase NAD(P)-binding" evidence="4">
    <location>
        <begin position="1"/>
        <end position="40"/>
    </location>
</feature>
<dbReference type="Gene3D" id="3.40.50.720">
    <property type="entry name" value="NAD(P)-binding Rossmann-like Domain"/>
    <property type="match status" value="1"/>
</dbReference>
<dbReference type="PROSITE" id="PS00767">
    <property type="entry name" value="THF_DHG_CYH_2"/>
    <property type="match status" value="1"/>
</dbReference>
<protein>
    <recommendedName>
        <fullName evidence="1">methenyltetrahydrofolate cyclohydrolase</fullName>
        <ecNumber evidence="1">3.5.4.9</ecNumber>
    </recommendedName>
</protein>
<dbReference type="GO" id="GO:0035999">
    <property type="term" value="P:tetrahydrofolate interconversion"/>
    <property type="evidence" value="ECO:0007669"/>
    <property type="project" value="TreeGrafter"/>
</dbReference>
<dbReference type="GO" id="GO:0004477">
    <property type="term" value="F:methenyltetrahydrofolate cyclohydrolase activity"/>
    <property type="evidence" value="ECO:0007669"/>
    <property type="project" value="UniProtKB-EC"/>
</dbReference>
<dbReference type="AlphaFoldDB" id="A0AA44Z624"/>
<sequence length="46" mass="4830">GDVDFDNVLDVAGYITPVPKGVGPMTITMLLHNTVESAKRAGVVCQ</sequence>
<dbReference type="GO" id="GO:0004488">
    <property type="term" value="F:methylenetetrahydrofolate dehydrogenase (NADP+) activity"/>
    <property type="evidence" value="ECO:0007669"/>
    <property type="project" value="InterPro"/>
</dbReference>
<evidence type="ECO:0000256" key="1">
    <source>
        <dbReference type="ARBA" id="ARBA00012776"/>
    </source>
</evidence>
<evidence type="ECO:0000256" key="3">
    <source>
        <dbReference type="ARBA" id="ARBA00023002"/>
    </source>
</evidence>
<dbReference type="InterPro" id="IPR036291">
    <property type="entry name" value="NAD(P)-bd_dom_sf"/>
</dbReference>
<dbReference type="EC" id="3.5.4.9" evidence="1"/>
<evidence type="ECO:0000259" key="4">
    <source>
        <dbReference type="Pfam" id="PF02882"/>
    </source>
</evidence>
<name>A0AA44Z624_CROSK</name>
<reference evidence="5 6" key="1">
    <citation type="submission" date="2017-04" db="EMBL/GenBank/DDBJ databases">
        <title>Cronobacter sakazakii, ST83 Lineage Isolates.</title>
        <authorList>
            <person name="Chase H."/>
            <person name="Tall B."/>
            <person name="Gopinath G."/>
            <person name="Lehner A."/>
        </authorList>
    </citation>
    <scope>NUCLEOTIDE SEQUENCE [LARGE SCALE GENOMIC DNA]</scope>
    <source>
        <strain evidence="5 6">MOD1_Comp15</strain>
    </source>
</reference>
<dbReference type="Gene3D" id="3.40.50.10860">
    <property type="entry name" value="Leucine Dehydrogenase, chain A, domain 1"/>
    <property type="match status" value="1"/>
</dbReference>
<comment type="caution">
    <text evidence="5">The sequence shown here is derived from an EMBL/GenBank/DDBJ whole genome shotgun (WGS) entry which is preliminary data.</text>
</comment>
<evidence type="ECO:0000313" key="5">
    <source>
        <dbReference type="EMBL" id="PUV99666.1"/>
    </source>
</evidence>
<dbReference type="Proteomes" id="UP000244856">
    <property type="component" value="Unassembled WGS sequence"/>
</dbReference>
<dbReference type="PANTHER" id="PTHR48099:SF5">
    <property type="entry name" value="C-1-TETRAHYDROFOLATE SYNTHASE, CYTOPLASMIC"/>
    <property type="match status" value="1"/>
</dbReference>
<keyword evidence="3 5" id="KW-0560">Oxidoreductase</keyword>
<dbReference type="InterPro" id="IPR020867">
    <property type="entry name" value="THF_DH/CycHdrlase_CS"/>
</dbReference>
<dbReference type="PANTHER" id="PTHR48099">
    <property type="entry name" value="C-1-TETRAHYDROFOLATE SYNTHASE, CYTOPLASMIC-RELATED"/>
    <property type="match status" value="1"/>
</dbReference>
<gene>
    <name evidence="5" type="ORF">B7T07_23020</name>
</gene>
<evidence type="ECO:0000256" key="2">
    <source>
        <dbReference type="ARBA" id="ARBA00022801"/>
    </source>
</evidence>
<accession>A0AA44Z624</accession>